<sequence>MIKANLSEDEAEETRKAQRSVGRRGDPRMNRAVMARQSKPNMTLIDALLAGGFEFPRLSETDQSDPNLLDTDGISLFQRKNQLMRRLRILKKKGKSLSLNPDQICQNRSSTLAIGLSSHPVIKGVTDSSGFFKSCGAGQSDSALSDPDRVSLLQRKNQLLRMLTKLKTNESSFGSDDPHQRNSDALTNKMFSDPDATCMITSTTELISIPEMYRNDPDNHVIEDANYTLTREKSYEIMAGKSELTQSVKSSSSSTPQFDSLNVMNSIDQLLKHYQERDT</sequence>
<protein>
    <submittedName>
        <fullName evidence="2">Uncharacterized protein</fullName>
    </submittedName>
</protein>
<evidence type="ECO:0000313" key="2">
    <source>
        <dbReference type="EMBL" id="CAD9475259.1"/>
    </source>
</evidence>
<organism evidence="2">
    <name type="scientific">Helicotheca tamesis</name>
    <dbReference type="NCBI Taxonomy" id="374047"/>
    <lineage>
        <taxon>Eukaryota</taxon>
        <taxon>Sar</taxon>
        <taxon>Stramenopiles</taxon>
        <taxon>Ochrophyta</taxon>
        <taxon>Bacillariophyta</taxon>
        <taxon>Mediophyceae</taxon>
        <taxon>Lithodesmiophycidae</taxon>
        <taxon>Lithodesmiales</taxon>
        <taxon>Lithodesmiaceae</taxon>
        <taxon>Helicotheca</taxon>
    </lineage>
</organism>
<name>A0A7S2GYE2_9STRA</name>
<feature type="region of interest" description="Disordered" evidence="1">
    <location>
        <begin position="169"/>
        <end position="189"/>
    </location>
</feature>
<proteinExistence type="predicted"/>
<gene>
    <name evidence="2" type="ORF">HTAM1171_LOCUS2302</name>
</gene>
<evidence type="ECO:0000256" key="1">
    <source>
        <dbReference type="SAM" id="MobiDB-lite"/>
    </source>
</evidence>
<accession>A0A7S2GYE2</accession>
<dbReference type="AlphaFoldDB" id="A0A7S2GYE2"/>
<feature type="region of interest" description="Disordered" evidence="1">
    <location>
        <begin position="1"/>
        <end position="27"/>
    </location>
</feature>
<reference evidence="2" key="1">
    <citation type="submission" date="2021-01" db="EMBL/GenBank/DDBJ databases">
        <authorList>
            <person name="Corre E."/>
            <person name="Pelletier E."/>
            <person name="Niang G."/>
            <person name="Scheremetjew M."/>
            <person name="Finn R."/>
            <person name="Kale V."/>
            <person name="Holt S."/>
            <person name="Cochrane G."/>
            <person name="Meng A."/>
            <person name="Brown T."/>
            <person name="Cohen L."/>
        </authorList>
    </citation>
    <scope>NUCLEOTIDE SEQUENCE</scope>
    <source>
        <strain evidence="2">CCMP826</strain>
    </source>
</reference>
<dbReference type="EMBL" id="HBGV01003771">
    <property type="protein sequence ID" value="CAD9475259.1"/>
    <property type="molecule type" value="Transcribed_RNA"/>
</dbReference>